<dbReference type="GO" id="GO:0000976">
    <property type="term" value="F:transcription cis-regulatory region binding"/>
    <property type="evidence" value="ECO:0007669"/>
    <property type="project" value="TreeGrafter"/>
</dbReference>
<accession>A0A1V2ZYI9</accession>
<sequence>MNLRIVLVEDDSALRGQLAGELQESGCRVDTAADGDTGLYLLAEYNCDIAVVDLGLPGMDGLDVIRRTREHKPRLPILVLTARDRWQDKVEGLEAGADDYLTKPFHVEELVARLRALARRSLQSGHEALRFGPLVIDTASDAVWLNGEGVSLTTFEYRLLLHLARQPGRVLSKDALADYLYEHDDDRESNVIEVLIGRLRRKLDPDGGLGVIETLRGRGYRFALQPDAASADA</sequence>
<dbReference type="RefSeq" id="WP_018946744.1">
    <property type="nucleotide sequence ID" value="NZ_MUZR01000022.1"/>
</dbReference>
<dbReference type="Pfam" id="PF00486">
    <property type="entry name" value="Trans_reg_C"/>
    <property type="match status" value="1"/>
</dbReference>
<feature type="DNA-binding region" description="OmpR/PhoB-type" evidence="7">
    <location>
        <begin position="126"/>
        <end position="224"/>
    </location>
</feature>
<dbReference type="OrthoDB" id="9802426at2"/>
<evidence type="ECO:0000259" key="8">
    <source>
        <dbReference type="PROSITE" id="PS50110"/>
    </source>
</evidence>
<dbReference type="GO" id="GO:0032993">
    <property type="term" value="C:protein-DNA complex"/>
    <property type="evidence" value="ECO:0007669"/>
    <property type="project" value="TreeGrafter"/>
</dbReference>
<dbReference type="SUPFAM" id="SSF52172">
    <property type="entry name" value="CheY-like"/>
    <property type="match status" value="1"/>
</dbReference>
<keyword evidence="5" id="KW-0804">Transcription</keyword>
<dbReference type="InterPro" id="IPR011006">
    <property type="entry name" value="CheY-like_superfamily"/>
</dbReference>
<evidence type="ECO:0000256" key="7">
    <source>
        <dbReference type="PROSITE-ProRule" id="PRU01091"/>
    </source>
</evidence>
<dbReference type="AlphaFoldDB" id="A0A1V2ZYI9"/>
<dbReference type="EMBL" id="MUZR01000022">
    <property type="protein sequence ID" value="OOC10184.1"/>
    <property type="molecule type" value="Genomic_DNA"/>
</dbReference>
<dbReference type="InterPro" id="IPR039420">
    <property type="entry name" value="WalR-like"/>
</dbReference>
<evidence type="ECO:0000256" key="4">
    <source>
        <dbReference type="ARBA" id="ARBA00023125"/>
    </source>
</evidence>
<dbReference type="Gene3D" id="1.10.10.10">
    <property type="entry name" value="Winged helix-like DNA-binding domain superfamily/Winged helix DNA-binding domain"/>
    <property type="match status" value="1"/>
</dbReference>
<dbReference type="CDD" id="cd00383">
    <property type="entry name" value="trans_reg_C"/>
    <property type="match status" value="1"/>
</dbReference>
<organism evidence="10 11">
    <name type="scientific">Thioalkalivibrio halophilus</name>
    <dbReference type="NCBI Taxonomy" id="252474"/>
    <lineage>
        <taxon>Bacteria</taxon>
        <taxon>Pseudomonadati</taxon>
        <taxon>Pseudomonadota</taxon>
        <taxon>Gammaproteobacteria</taxon>
        <taxon>Chromatiales</taxon>
        <taxon>Ectothiorhodospiraceae</taxon>
        <taxon>Thioalkalivibrio</taxon>
    </lineage>
</organism>
<reference evidence="10 11" key="1">
    <citation type="submission" date="2017-02" db="EMBL/GenBank/DDBJ databases">
        <title>Genomic diversity within the haloalkaliphilic genus Thioalkalivibrio.</title>
        <authorList>
            <person name="Ahn A.-C."/>
            <person name="Meier-Kolthoff J."/>
            <person name="Overmars L."/>
            <person name="Richter M."/>
            <person name="Woyke T."/>
            <person name="Sorokin D.Y."/>
            <person name="Muyzer G."/>
        </authorList>
    </citation>
    <scope>NUCLEOTIDE SEQUENCE [LARGE SCALE GENOMIC DNA]</scope>
    <source>
        <strain evidence="10 11">HL17</strain>
    </source>
</reference>
<protein>
    <submittedName>
        <fullName evidence="10">DNA-binding response regulator</fullName>
    </submittedName>
</protein>
<evidence type="ECO:0000256" key="2">
    <source>
        <dbReference type="ARBA" id="ARBA00023012"/>
    </source>
</evidence>
<evidence type="ECO:0000256" key="5">
    <source>
        <dbReference type="ARBA" id="ARBA00023163"/>
    </source>
</evidence>
<evidence type="ECO:0000313" key="11">
    <source>
        <dbReference type="Proteomes" id="UP000189177"/>
    </source>
</evidence>
<keyword evidence="11" id="KW-1185">Reference proteome</keyword>
<dbReference type="InterPro" id="IPR001867">
    <property type="entry name" value="OmpR/PhoB-type_DNA-bd"/>
</dbReference>
<dbReference type="SMART" id="SM00448">
    <property type="entry name" value="REC"/>
    <property type="match status" value="1"/>
</dbReference>
<dbReference type="Gene3D" id="6.10.250.690">
    <property type="match status" value="1"/>
</dbReference>
<dbReference type="SMART" id="SM00862">
    <property type="entry name" value="Trans_reg_C"/>
    <property type="match status" value="1"/>
</dbReference>
<keyword evidence="3" id="KW-0805">Transcription regulation</keyword>
<evidence type="ECO:0000313" key="10">
    <source>
        <dbReference type="EMBL" id="OOC10184.1"/>
    </source>
</evidence>
<comment type="caution">
    <text evidence="10">The sequence shown here is derived from an EMBL/GenBank/DDBJ whole genome shotgun (WGS) entry which is preliminary data.</text>
</comment>
<evidence type="ECO:0000256" key="3">
    <source>
        <dbReference type="ARBA" id="ARBA00023015"/>
    </source>
</evidence>
<dbReference type="GO" id="GO:0006355">
    <property type="term" value="P:regulation of DNA-templated transcription"/>
    <property type="evidence" value="ECO:0007669"/>
    <property type="project" value="InterPro"/>
</dbReference>
<dbReference type="SUPFAM" id="SSF46894">
    <property type="entry name" value="C-terminal effector domain of the bipartite response regulators"/>
    <property type="match status" value="1"/>
</dbReference>
<evidence type="ECO:0000256" key="1">
    <source>
        <dbReference type="ARBA" id="ARBA00022553"/>
    </source>
</evidence>
<dbReference type="GO" id="GO:0005829">
    <property type="term" value="C:cytosol"/>
    <property type="evidence" value="ECO:0007669"/>
    <property type="project" value="TreeGrafter"/>
</dbReference>
<keyword evidence="1 6" id="KW-0597">Phosphoprotein</keyword>
<dbReference type="PROSITE" id="PS51755">
    <property type="entry name" value="OMPR_PHOB"/>
    <property type="match status" value="1"/>
</dbReference>
<keyword evidence="4 7" id="KW-0238">DNA-binding</keyword>
<keyword evidence="2" id="KW-0902">Two-component regulatory system</keyword>
<dbReference type="Proteomes" id="UP000189177">
    <property type="component" value="Unassembled WGS sequence"/>
</dbReference>
<dbReference type="FunFam" id="3.40.50.2300:FF:000002">
    <property type="entry name" value="DNA-binding response regulator PhoP"/>
    <property type="match status" value="1"/>
</dbReference>
<dbReference type="GO" id="GO:0000156">
    <property type="term" value="F:phosphorelay response regulator activity"/>
    <property type="evidence" value="ECO:0007669"/>
    <property type="project" value="TreeGrafter"/>
</dbReference>
<dbReference type="Gene3D" id="3.40.50.2300">
    <property type="match status" value="1"/>
</dbReference>
<gene>
    <name evidence="10" type="ORF">B1A74_07160</name>
</gene>
<dbReference type="PANTHER" id="PTHR48111:SF71">
    <property type="entry name" value="TRANSCRIPTIONAL REGULATORY PROTEIN PHOP"/>
    <property type="match status" value="1"/>
</dbReference>
<dbReference type="InterPro" id="IPR036388">
    <property type="entry name" value="WH-like_DNA-bd_sf"/>
</dbReference>
<feature type="domain" description="Response regulatory" evidence="8">
    <location>
        <begin position="4"/>
        <end position="118"/>
    </location>
</feature>
<dbReference type="PROSITE" id="PS50110">
    <property type="entry name" value="RESPONSE_REGULATORY"/>
    <property type="match status" value="1"/>
</dbReference>
<feature type="domain" description="OmpR/PhoB-type" evidence="9">
    <location>
        <begin position="126"/>
        <end position="224"/>
    </location>
</feature>
<proteinExistence type="predicted"/>
<dbReference type="InterPro" id="IPR016032">
    <property type="entry name" value="Sig_transdc_resp-reg_C-effctor"/>
</dbReference>
<evidence type="ECO:0000256" key="6">
    <source>
        <dbReference type="PROSITE-ProRule" id="PRU00169"/>
    </source>
</evidence>
<evidence type="ECO:0000259" key="9">
    <source>
        <dbReference type="PROSITE" id="PS51755"/>
    </source>
</evidence>
<name>A0A1V2ZYI9_9GAMM</name>
<dbReference type="STRING" id="252474.B1A74_07160"/>
<dbReference type="InterPro" id="IPR001789">
    <property type="entry name" value="Sig_transdc_resp-reg_receiver"/>
</dbReference>
<dbReference type="PANTHER" id="PTHR48111">
    <property type="entry name" value="REGULATOR OF RPOS"/>
    <property type="match status" value="1"/>
</dbReference>
<feature type="modified residue" description="4-aspartylphosphate" evidence="6">
    <location>
        <position position="53"/>
    </location>
</feature>
<dbReference type="Pfam" id="PF00072">
    <property type="entry name" value="Response_reg"/>
    <property type="match status" value="1"/>
</dbReference>